<proteinExistence type="predicted"/>
<accession>A0A2M4DDL8</accession>
<name>A0A2M4DDL8_ANODA</name>
<reference evidence="2" key="1">
    <citation type="submission" date="2018-01" db="EMBL/GenBank/DDBJ databases">
        <title>An insight into the sialome of Amazonian anophelines.</title>
        <authorList>
            <person name="Ribeiro J.M."/>
            <person name="Scarpassa V."/>
            <person name="Calvo E."/>
        </authorList>
    </citation>
    <scope>NUCLEOTIDE SEQUENCE</scope>
</reference>
<organism evidence="2">
    <name type="scientific">Anopheles darlingi</name>
    <name type="common">Mosquito</name>
    <dbReference type="NCBI Taxonomy" id="43151"/>
    <lineage>
        <taxon>Eukaryota</taxon>
        <taxon>Metazoa</taxon>
        <taxon>Ecdysozoa</taxon>
        <taxon>Arthropoda</taxon>
        <taxon>Hexapoda</taxon>
        <taxon>Insecta</taxon>
        <taxon>Pterygota</taxon>
        <taxon>Neoptera</taxon>
        <taxon>Endopterygota</taxon>
        <taxon>Diptera</taxon>
        <taxon>Nematocera</taxon>
        <taxon>Culicoidea</taxon>
        <taxon>Culicidae</taxon>
        <taxon>Anophelinae</taxon>
        <taxon>Anopheles</taxon>
    </lineage>
</organism>
<sequence length="66" mass="7559">MGPSQSILPKRCTLFHILVILATPSYTHTCARSLLLFLHDTPLVPSVGQHIFYSHHELLWEPLPRK</sequence>
<dbReference type="EMBL" id="GGFL01011494">
    <property type="protein sequence ID" value="MBW75672.1"/>
    <property type="molecule type" value="Transcribed_RNA"/>
</dbReference>
<evidence type="ECO:0000313" key="2">
    <source>
        <dbReference type="EMBL" id="MBW75672.1"/>
    </source>
</evidence>
<feature type="chain" id="PRO_5014934742" evidence="1">
    <location>
        <begin position="28"/>
        <end position="66"/>
    </location>
</feature>
<feature type="signal peptide" evidence="1">
    <location>
        <begin position="1"/>
        <end position="27"/>
    </location>
</feature>
<evidence type="ECO:0000256" key="1">
    <source>
        <dbReference type="SAM" id="SignalP"/>
    </source>
</evidence>
<dbReference type="AlphaFoldDB" id="A0A2M4DDL8"/>
<protein>
    <submittedName>
        <fullName evidence="2">Putative secreted protein</fullName>
    </submittedName>
</protein>
<keyword evidence="1" id="KW-0732">Signal</keyword>